<dbReference type="InterPro" id="IPR003593">
    <property type="entry name" value="AAA+_ATPase"/>
</dbReference>
<keyword evidence="8 12" id="KW-1133">Transmembrane helix</keyword>
<dbReference type="SUPFAM" id="SSF52540">
    <property type="entry name" value="P-loop containing nucleoside triphosphate hydrolases"/>
    <property type="match status" value="2"/>
</dbReference>
<dbReference type="FunFam" id="1.20.1560.10:FF:000066">
    <property type="entry name" value="ABC multidrug transporter (Eurofung)"/>
    <property type="match status" value="1"/>
</dbReference>
<dbReference type="GO" id="GO:0005524">
    <property type="term" value="F:ATP binding"/>
    <property type="evidence" value="ECO:0007669"/>
    <property type="project" value="UniProtKB-KW"/>
</dbReference>
<dbReference type="GO" id="GO:0005886">
    <property type="term" value="C:plasma membrane"/>
    <property type="evidence" value="ECO:0007669"/>
    <property type="project" value="UniProtKB-SubCell"/>
</dbReference>
<keyword evidence="3" id="KW-0813">Transport</keyword>
<accession>A0A9P9IR40</accession>
<dbReference type="CDD" id="cd18580">
    <property type="entry name" value="ABC_6TM_ABCC_D2"/>
    <property type="match status" value="1"/>
</dbReference>
<evidence type="ECO:0000256" key="12">
    <source>
        <dbReference type="SAM" id="Phobius"/>
    </source>
</evidence>
<keyword evidence="10" id="KW-0325">Glycoprotein</keyword>
<dbReference type="GO" id="GO:0140359">
    <property type="term" value="F:ABC-type transporter activity"/>
    <property type="evidence" value="ECO:0007669"/>
    <property type="project" value="InterPro"/>
</dbReference>
<dbReference type="CDD" id="cd18579">
    <property type="entry name" value="ABC_6TM_ABCC_D1"/>
    <property type="match status" value="1"/>
</dbReference>
<feature type="transmembrane region" description="Helical" evidence="12">
    <location>
        <begin position="161"/>
        <end position="179"/>
    </location>
</feature>
<name>A0A9P9IR40_9HYPO</name>
<keyword evidence="7" id="KW-0067">ATP-binding</keyword>
<dbReference type="OrthoDB" id="6500128at2759"/>
<dbReference type="PANTHER" id="PTHR24223">
    <property type="entry name" value="ATP-BINDING CASSETTE SUB-FAMILY C"/>
    <property type="match status" value="1"/>
</dbReference>
<feature type="transmembrane region" description="Helical" evidence="12">
    <location>
        <begin position="56"/>
        <end position="76"/>
    </location>
</feature>
<sequence length="1455" mass="159320">MACGNDDAFGPVVQGCRGNFDFTLQFEGIFFSILPSSLFLVLGLGRFLWLLRRPNLAAVTAFLWAKIAVIVVFAALQLAQLVLTAQHKSSFGNLSVPSDVLRFAVSVIILLLSFAEHKRAPRPSVLLGCFLFSTLLFDIVRTRTLWLIAQHDLHHDAATRAKMAVAMTVLKGVVLVLEAQHKRYAQDWKDHHSPEETSGIFSLSTYTWLDRLFLSGFRSLLSVGDLYALDQTMSASRLQAKVNQRWIKGSPSQELSRRMLTTLAAPLLLPVIPRLAVIGFTFCQPFLMETILAHLQSSNEPSHGYGLIGAAVIVYTGVAISNALYFYWQERFVCMVRGVLFTAVYDKTISLPTAVAADSAALTLMNSDIERIKMGLLPLHEYWANIVELALACWLLEQKLGAAFAAPIVVVILCILASAGIASITGRRQVAWMKAIEERVAATATTISSMKPLRISGMVAAVEKLIQGLRENEIRIGAKWRLMLVVAVTLSYTPMTIGPLMAFAVTSRTLEVTRIFPAMAFITLLAAPLVSLFQNIPGLMSAIACLGRIDAYMRLESRVDTRTRPRHDSFAHEKSSESKEVDELKQVPALEVTAGEFGWAEGNPVLKDINLTIPFSSLTIVVGPVASGKSTLLKALLGETTHSSGAIALGANFRRIGYCDQTPFLSNDTIRANIIGHAQFDATRYQQVLHAASLAPDLRQLPQGDRTNIGGSGISLSGGQKQRVALARALYLEADLYLFDDILSGLDASTSSLVFQRTLGPRGLLARRKATVVLCTHDERYLPFADNVLAISGDGLLTAQGTVEELVAAGKIQNDAKAVESDKLPDQEKEEALDYASEAEHSIDTDDSDKARQQDGSRQLGDFAVYRHYFSSMANWVIVLLVLSCCCFGFTSNFPTVWLKYWSADAVRPSPTQSGAFYIGIYALLQTTCLLSLMAVVLLCTQSMISQTGSTLHQRALRTVVGAPLRFFALVDAGTVTNLFAQDLTLIDSELPLSLLNFALSLFSLVGMAAVIATASPWLAVAYPFLIGVVYYIQLFYLRTSRQLRLLDLESKAPLYAHFIDTLSGLVTLRALGHIDASMATSNSLLDTSQRPAYLLAMIQRWLQLVLRLIVMVIATIIITLATQLRTDSGFTGATLLTLMNFGDMLATIVQSYTTLETSIGAVARLKTFSSSTESESQPDVEATLDNKWPQRGQIEIKDVSASYSGEESPDKETMALRGVSITFNAGERVAIVGRTGSGKSSLILLLLRLLDPLQANEGITVDGLPLENMHREVVRRRVIAISQDPIFLPSCSGSTLRSNLDPFREASDDDLLHTLKMHGLDFLTKGEDGSESLDCFFSPTSLSQGQKQLFNLARAVVRRGVRRQAGVQGGILLLDEVSSSVDSRTDDKMWDIIQDEFAGYTVIMIAHRLDLAMKCDRVVVMNEGRVAESGQPDDLRCQEGGLFKALLETRESMS</sequence>
<keyword evidence="16" id="KW-1185">Reference proteome</keyword>
<dbReference type="InterPro" id="IPR003439">
    <property type="entry name" value="ABC_transporter-like_ATP-bd"/>
</dbReference>
<feature type="domain" description="ABC transmembrane type-1" evidence="14">
    <location>
        <begin position="879"/>
        <end position="1158"/>
    </location>
</feature>
<feature type="transmembrane region" description="Helical" evidence="12">
    <location>
        <begin position="515"/>
        <end position="533"/>
    </location>
</feature>
<dbReference type="Pfam" id="PF24357">
    <property type="entry name" value="TMD0_ABC"/>
    <property type="match status" value="1"/>
</dbReference>
<evidence type="ECO:0000256" key="4">
    <source>
        <dbReference type="ARBA" id="ARBA00022475"/>
    </source>
</evidence>
<feature type="transmembrane region" description="Helical" evidence="12">
    <location>
        <begin position="267"/>
        <end position="287"/>
    </location>
</feature>
<feature type="transmembrane region" description="Helical" evidence="12">
    <location>
        <begin position="482"/>
        <end position="503"/>
    </location>
</feature>
<feature type="transmembrane region" description="Helical" evidence="12">
    <location>
        <begin position="995"/>
        <end position="1015"/>
    </location>
</feature>
<dbReference type="InterPro" id="IPR036640">
    <property type="entry name" value="ABC1_TM_sf"/>
</dbReference>
<comment type="caution">
    <text evidence="15">The sequence shown here is derived from an EMBL/GenBank/DDBJ whole genome shotgun (WGS) entry which is preliminary data.</text>
</comment>
<dbReference type="FunFam" id="3.40.50.300:FF:002145">
    <property type="entry name" value="ABC transporter (MsbA subfamily)"/>
    <property type="match status" value="1"/>
</dbReference>
<dbReference type="InterPro" id="IPR044726">
    <property type="entry name" value="ABCC_6TM_D2"/>
</dbReference>
<feature type="domain" description="ABC transmembrane type-1" evidence="14">
    <location>
        <begin position="275"/>
        <end position="541"/>
    </location>
</feature>
<feature type="region of interest" description="Disordered" evidence="11">
    <location>
        <begin position="819"/>
        <end position="855"/>
    </location>
</feature>
<reference evidence="15" key="1">
    <citation type="journal article" date="2021" name="Nat. Commun.">
        <title>Genetic determinants of endophytism in the Arabidopsis root mycobiome.</title>
        <authorList>
            <person name="Mesny F."/>
            <person name="Miyauchi S."/>
            <person name="Thiergart T."/>
            <person name="Pickel B."/>
            <person name="Atanasova L."/>
            <person name="Karlsson M."/>
            <person name="Huettel B."/>
            <person name="Barry K.W."/>
            <person name="Haridas S."/>
            <person name="Chen C."/>
            <person name="Bauer D."/>
            <person name="Andreopoulos W."/>
            <person name="Pangilinan J."/>
            <person name="LaButti K."/>
            <person name="Riley R."/>
            <person name="Lipzen A."/>
            <person name="Clum A."/>
            <person name="Drula E."/>
            <person name="Henrissat B."/>
            <person name="Kohler A."/>
            <person name="Grigoriev I.V."/>
            <person name="Martin F.M."/>
            <person name="Hacquard S."/>
        </authorList>
    </citation>
    <scope>NUCLEOTIDE SEQUENCE</scope>
    <source>
        <strain evidence="15">MPI-CAGE-AT-0021</strain>
    </source>
</reference>
<evidence type="ECO:0000256" key="2">
    <source>
        <dbReference type="ARBA" id="ARBA00009726"/>
    </source>
</evidence>
<evidence type="ECO:0000256" key="9">
    <source>
        <dbReference type="ARBA" id="ARBA00023136"/>
    </source>
</evidence>
<dbReference type="EMBL" id="JAGMUU010000021">
    <property type="protein sequence ID" value="KAH7129421.1"/>
    <property type="molecule type" value="Genomic_DNA"/>
</dbReference>
<dbReference type="InterPro" id="IPR011527">
    <property type="entry name" value="ABC1_TM_dom"/>
</dbReference>
<dbReference type="FunFam" id="1.20.1560.10:FF:000055">
    <property type="entry name" value="ABC multidrug transporter (Eurofung)"/>
    <property type="match status" value="1"/>
</dbReference>
<dbReference type="SMART" id="SM00382">
    <property type="entry name" value="AAA"/>
    <property type="match status" value="2"/>
</dbReference>
<dbReference type="SUPFAM" id="SSF90123">
    <property type="entry name" value="ABC transporter transmembrane region"/>
    <property type="match status" value="2"/>
</dbReference>
<protein>
    <submittedName>
        <fullName evidence="15">ABC transporter</fullName>
    </submittedName>
</protein>
<evidence type="ECO:0000313" key="15">
    <source>
        <dbReference type="EMBL" id="KAH7129421.1"/>
    </source>
</evidence>
<evidence type="ECO:0000256" key="1">
    <source>
        <dbReference type="ARBA" id="ARBA00004651"/>
    </source>
</evidence>
<dbReference type="Proteomes" id="UP000717696">
    <property type="component" value="Unassembled WGS sequence"/>
</dbReference>
<dbReference type="Gene3D" id="3.40.50.300">
    <property type="entry name" value="P-loop containing nucleotide triphosphate hydrolases"/>
    <property type="match status" value="2"/>
</dbReference>
<keyword evidence="9 12" id="KW-0472">Membrane</keyword>
<evidence type="ECO:0000256" key="3">
    <source>
        <dbReference type="ARBA" id="ARBA00022448"/>
    </source>
</evidence>
<dbReference type="PROSITE" id="PS00211">
    <property type="entry name" value="ABC_TRANSPORTER_1"/>
    <property type="match status" value="2"/>
</dbReference>
<evidence type="ECO:0000259" key="13">
    <source>
        <dbReference type="PROSITE" id="PS50893"/>
    </source>
</evidence>
<feature type="transmembrane region" description="Helical" evidence="12">
    <location>
        <begin position="403"/>
        <end position="424"/>
    </location>
</feature>
<gene>
    <name evidence="15" type="ORF">B0J13DRAFT_453292</name>
</gene>
<keyword evidence="4" id="KW-1003">Cell membrane</keyword>
<dbReference type="Pfam" id="PF00005">
    <property type="entry name" value="ABC_tran"/>
    <property type="match status" value="2"/>
</dbReference>
<feature type="transmembrane region" description="Helical" evidence="12">
    <location>
        <begin position="29"/>
        <end position="49"/>
    </location>
</feature>
<dbReference type="InterPro" id="IPR056227">
    <property type="entry name" value="TMD0_ABC"/>
</dbReference>
<dbReference type="PROSITE" id="PS50893">
    <property type="entry name" value="ABC_TRANSPORTER_2"/>
    <property type="match status" value="2"/>
</dbReference>
<evidence type="ECO:0000256" key="10">
    <source>
        <dbReference type="ARBA" id="ARBA00023180"/>
    </source>
</evidence>
<dbReference type="InterPro" id="IPR050173">
    <property type="entry name" value="ABC_transporter_C-like"/>
</dbReference>
<keyword evidence="6" id="KW-0547">Nucleotide-binding</keyword>
<feature type="domain" description="ABC transporter" evidence="13">
    <location>
        <begin position="1195"/>
        <end position="1449"/>
    </location>
</feature>
<feature type="transmembrane region" description="Helical" evidence="12">
    <location>
        <begin position="96"/>
        <end position="114"/>
    </location>
</feature>
<evidence type="ECO:0000256" key="8">
    <source>
        <dbReference type="ARBA" id="ARBA00022989"/>
    </source>
</evidence>
<feature type="transmembrane region" description="Helical" evidence="12">
    <location>
        <begin position="915"/>
        <end position="940"/>
    </location>
</feature>
<dbReference type="InterPro" id="IPR027417">
    <property type="entry name" value="P-loop_NTPase"/>
</dbReference>
<proteinExistence type="inferred from homology"/>
<evidence type="ECO:0000256" key="11">
    <source>
        <dbReference type="SAM" id="MobiDB-lite"/>
    </source>
</evidence>
<dbReference type="GO" id="GO:0016887">
    <property type="term" value="F:ATP hydrolysis activity"/>
    <property type="evidence" value="ECO:0007669"/>
    <property type="project" value="InterPro"/>
</dbReference>
<feature type="transmembrane region" description="Helical" evidence="12">
    <location>
        <begin position="126"/>
        <end position="149"/>
    </location>
</feature>
<organism evidence="15 16">
    <name type="scientific">Dactylonectria estremocensis</name>
    <dbReference type="NCBI Taxonomy" id="1079267"/>
    <lineage>
        <taxon>Eukaryota</taxon>
        <taxon>Fungi</taxon>
        <taxon>Dikarya</taxon>
        <taxon>Ascomycota</taxon>
        <taxon>Pezizomycotina</taxon>
        <taxon>Sordariomycetes</taxon>
        <taxon>Hypocreomycetidae</taxon>
        <taxon>Hypocreales</taxon>
        <taxon>Nectriaceae</taxon>
        <taxon>Dactylonectria</taxon>
    </lineage>
</organism>
<feature type="transmembrane region" description="Helical" evidence="12">
    <location>
        <begin position="1105"/>
        <end position="1125"/>
    </location>
</feature>
<dbReference type="InterPro" id="IPR017871">
    <property type="entry name" value="ABC_transporter-like_CS"/>
</dbReference>
<evidence type="ECO:0000256" key="6">
    <source>
        <dbReference type="ARBA" id="ARBA00022741"/>
    </source>
</evidence>
<comment type="similarity">
    <text evidence="2">Belongs to the ABC transporter superfamily. ABCC family. Conjugate transporter (TC 3.A.1.208) subfamily.</text>
</comment>
<feature type="domain" description="ABC transporter" evidence="13">
    <location>
        <begin position="587"/>
        <end position="819"/>
    </location>
</feature>
<comment type="subcellular location">
    <subcellularLocation>
        <location evidence="1">Cell membrane</location>
        <topology evidence="1">Multi-pass membrane protein</topology>
    </subcellularLocation>
</comment>
<feature type="transmembrane region" description="Helical" evidence="12">
    <location>
        <begin position="876"/>
        <end position="895"/>
    </location>
</feature>
<evidence type="ECO:0000256" key="7">
    <source>
        <dbReference type="ARBA" id="ARBA00022840"/>
    </source>
</evidence>
<feature type="transmembrane region" description="Helical" evidence="12">
    <location>
        <begin position="1021"/>
        <end position="1038"/>
    </location>
</feature>
<evidence type="ECO:0000313" key="16">
    <source>
        <dbReference type="Proteomes" id="UP000717696"/>
    </source>
</evidence>
<evidence type="ECO:0000259" key="14">
    <source>
        <dbReference type="PROSITE" id="PS50929"/>
    </source>
</evidence>
<dbReference type="Gene3D" id="1.20.1560.10">
    <property type="entry name" value="ABC transporter type 1, transmembrane domain"/>
    <property type="match status" value="2"/>
</dbReference>
<feature type="transmembrane region" description="Helical" evidence="12">
    <location>
        <begin position="307"/>
        <end position="328"/>
    </location>
</feature>
<dbReference type="PROSITE" id="PS50929">
    <property type="entry name" value="ABC_TM1F"/>
    <property type="match status" value="2"/>
</dbReference>
<keyword evidence="5 12" id="KW-0812">Transmembrane</keyword>
<dbReference type="Pfam" id="PF00664">
    <property type="entry name" value="ABC_membrane"/>
    <property type="match status" value="2"/>
</dbReference>
<evidence type="ECO:0000256" key="5">
    <source>
        <dbReference type="ARBA" id="ARBA00022692"/>
    </source>
</evidence>
<dbReference type="PANTHER" id="PTHR24223:SF345">
    <property type="entry name" value="ABC MULTIDRUG TRANSPORTER (EUROFUNG)"/>
    <property type="match status" value="1"/>
</dbReference>
<dbReference type="InterPro" id="IPR044746">
    <property type="entry name" value="ABCC_6TM_D1"/>
</dbReference>